<proteinExistence type="predicted"/>
<gene>
    <name evidence="1" type="ORF">LCGC14_0414600</name>
</gene>
<accession>A0A0F9SSS8</accession>
<name>A0A0F9SSS8_9ZZZZ</name>
<reference evidence="1" key="1">
    <citation type="journal article" date="2015" name="Nature">
        <title>Complex archaea that bridge the gap between prokaryotes and eukaryotes.</title>
        <authorList>
            <person name="Spang A."/>
            <person name="Saw J.H."/>
            <person name="Jorgensen S.L."/>
            <person name="Zaremba-Niedzwiedzka K."/>
            <person name="Martijn J."/>
            <person name="Lind A.E."/>
            <person name="van Eijk R."/>
            <person name="Schleper C."/>
            <person name="Guy L."/>
            <person name="Ettema T.J."/>
        </authorList>
    </citation>
    <scope>NUCLEOTIDE SEQUENCE</scope>
</reference>
<dbReference type="EMBL" id="LAZR01000370">
    <property type="protein sequence ID" value="KKN72065.1"/>
    <property type="molecule type" value="Genomic_DNA"/>
</dbReference>
<dbReference type="AlphaFoldDB" id="A0A0F9SSS8"/>
<evidence type="ECO:0000313" key="1">
    <source>
        <dbReference type="EMBL" id="KKN72065.1"/>
    </source>
</evidence>
<sequence length="127" mass="13501">MKTKSDEDLRKIIDEGQEASIELNKRLLKVADSVISKINEIHTGSGESFNSEGLIYAAKVRCACGSGMAYPDGIGPAGFWDCSSILLGNPEALSATHDSMKSFAMYSIKSEKQPSANGATTRPAKTG</sequence>
<comment type="caution">
    <text evidence="1">The sequence shown here is derived from an EMBL/GenBank/DDBJ whole genome shotgun (WGS) entry which is preliminary data.</text>
</comment>
<organism evidence="1">
    <name type="scientific">marine sediment metagenome</name>
    <dbReference type="NCBI Taxonomy" id="412755"/>
    <lineage>
        <taxon>unclassified sequences</taxon>
        <taxon>metagenomes</taxon>
        <taxon>ecological metagenomes</taxon>
    </lineage>
</organism>
<protein>
    <submittedName>
        <fullName evidence="1">Uncharacterized protein</fullName>
    </submittedName>
</protein>